<dbReference type="PROSITE" id="PS50943">
    <property type="entry name" value="HTH_CROC1"/>
    <property type="match status" value="1"/>
</dbReference>
<dbReference type="NCBIfam" id="NF047542">
    <property type="entry name" value="telomere_Tap"/>
    <property type="match status" value="1"/>
</dbReference>
<dbReference type="InterPro" id="IPR052359">
    <property type="entry name" value="HTH-type_reg/antitoxin"/>
</dbReference>
<protein>
    <submittedName>
        <fullName evidence="7">Helix-turn-helix domain-containing protein</fullName>
    </submittedName>
</protein>
<dbReference type="AlphaFoldDB" id="A0AAU1UML7"/>
<dbReference type="CDD" id="cd00093">
    <property type="entry name" value="HTH_XRE"/>
    <property type="match status" value="1"/>
</dbReference>
<dbReference type="GO" id="GO:0003677">
    <property type="term" value="F:DNA binding"/>
    <property type="evidence" value="ECO:0007669"/>
    <property type="project" value="UniProtKB-KW"/>
</dbReference>
<dbReference type="PANTHER" id="PTHR36511:SF3">
    <property type="entry name" value="ANTITOXIN HIGA-2"/>
    <property type="match status" value="1"/>
</dbReference>
<evidence type="ECO:0000256" key="4">
    <source>
        <dbReference type="SAM" id="MobiDB-lite"/>
    </source>
</evidence>
<dbReference type="EMBL" id="CP108195">
    <property type="protein sequence ID" value="WTS09686.1"/>
    <property type="molecule type" value="Genomic_DNA"/>
</dbReference>
<dbReference type="PANTHER" id="PTHR36511">
    <property type="entry name" value="MERR FAMILY BACTERIAL REGULATORY PROTEIN"/>
    <property type="match status" value="1"/>
</dbReference>
<accession>A0AAU1UML7</accession>
<evidence type="ECO:0000256" key="1">
    <source>
        <dbReference type="ARBA" id="ARBA00023015"/>
    </source>
</evidence>
<feature type="compositionally biased region" description="Polar residues" evidence="4">
    <location>
        <begin position="137"/>
        <end position="146"/>
    </location>
</feature>
<feature type="region of interest" description="Disordered" evidence="4">
    <location>
        <begin position="352"/>
        <end position="372"/>
    </location>
</feature>
<proteinExistence type="predicted"/>
<evidence type="ECO:0000256" key="3">
    <source>
        <dbReference type="ARBA" id="ARBA00023163"/>
    </source>
</evidence>
<dbReference type="InterPro" id="IPR001387">
    <property type="entry name" value="Cro/C1-type_HTH"/>
</dbReference>
<feature type="domain" description="HTH cro/C1-type" evidence="5">
    <location>
        <begin position="25"/>
        <end position="54"/>
    </location>
</feature>
<keyword evidence="1" id="KW-0805">Transcription regulation</keyword>
<evidence type="ECO:0000313" key="7">
    <source>
        <dbReference type="EMBL" id="WTS18487.1"/>
    </source>
</evidence>
<gene>
    <name evidence="6" type="ORF">OHU69_00080</name>
    <name evidence="7" type="ORF">OHU69_50590</name>
</gene>
<feature type="region of interest" description="Disordered" evidence="4">
    <location>
        <begin position="128"/>
        <end position="161"/>
    </location>
</feature>
<keyword evidence="3" id="KW-0804">Transcription</keyword>
<name>A0AAU1UML7_9ACTN</name>
<evidence type="ECO:0000256" key="2">
    <source>
        <dbReference type="ARBA" id="ARBA00023125"/>
    </source>
</evidence>
<evidence type="ECO:0000313" key="6">
    <source>
        <dbReference type="EMBL" id="WTS09686.1"/>
    </source>
</evidence>
<dbReference type="InterPro" id="IPR010982">
    <property type="entry name" value="Lambda_DNA-bd_dom_sf"/>
</dbReference>
<organism evidence="7">
    <name type="scientific">Streptomyces sp. NBC_00119</name>
    <dbReference type="NCBI Taxonomy" id="2975659"/>
    <lineage>
        <taxon>Bacteria</taxon>
        <taxon>Bacillati</taxon>
        <taxon>Actinomycetota</taxon>
        <taxon>Actinomycetes</taxon>
        <taxon>Kitasatosporales</taxon>
        <taxon>Streptomycetaceae</taxon>
        <taxon>Streptomyces</taxon>
    </lineage>
</organism>
<reference evidence="7" key="1">
    <citation type="submission" date="2022-10" db="EMBL/GenBank/DDBJ databases">
        <title>The complete genomes of actinobacterial strains from the NBC collection.</title>
        <authorList>
            <person name="Joergensen T.S."/>
            <person name="Alvarez Arevalo M."/>
            <person name="Sterndorff E.B."/>
            <person name="Faurdal D."/>
            <person name="Vuksanovic O."/>
            <person name="Mourched A.-S."/>
            <person name="Charusanti P."/>
            <person name="Shaw S."/>
            <person name="Blin K."/>
            <person name="Weber T."/>
        </authorList>
    </citation>
    <scope>NUCLEOTIDE SEQUENCE</scope>
    <source>
        <strain evidence="7">NBC_00119</strain>
    </source>
</reference>
<evidence type="ECO:0000259" key="5">
    <source>
        <dbReference type="PROSITE" id="PS50943"/>
    </source>
</evidence>
<dbReference type="Gene3D" id="1.10.260.40">
    <property type="entry name" value="lambda repressor-like DNA-binding domains"/>
    <property type="match status" value="1"/>
</dbReference>
<keyword evidence="2" id="KW-0238">DNA-binding</keyword>
<dbReference type="EMBL" id="CP108195">
    <property type="protein sequence ID" value="WTS18487.1"/>
    <property type="molecule type" value="Genomic_DNA"/>
</dbReference>
<sequence length="737" mass="79255">MSELFDAVDALVASRASLPSVEERKRLRTAHGLTLDDVAGALKVRRATVSAWESVKKPTEPRGPEREAYARLLRQLAELYPAPVAATFTGGPDPAEAETLSAGPAPEVAAITATENTQIPAPAAVAAAPAAAPSPADTTSPLSSRRVSGRKAAPVGTPAGGADPRFEYGPLAVVDVEDGQVLAYCTGGLVLDVTAKSIPALVDWTLKEAKLGQPKLAGPGKDADPLLVLTEAALERFGLPVALTEEERLAGRLPEGHKVIKQLVRAEWKLTKRGFGPWARIYRPATGSERACVQLCIPSWHALDTRHWGDAGQLPPAELARVLGVYASRVMTPRGSTAVTGLELMTALHPATRASEPDADGKRHSQYNPGSLGKDPVDCAPCEAPDGHPLLKDLPRFHMRGPAEKLFEEAYDWARPMTDAECTLRHLVGIDVNMAFAAGANGLPVGLGAPTHVTNPVFDPKLPGSWLVDLSHVDLAKVKAGKEWVELDGSLLPSPFTPQGERPKGPAWYATPTVAYAVELGYEVQPTKAWVRRENGRYLDGWYNRLRDAYLATMADLGVDADLSPADFLAAMDGYKDRDPELAIVVSAVKATVKGGLGKLRERPRGEGWRPGEPWRALSRPTWRPDIRAAVISRTRINLHRKIIKHAAFTGQYPVAILSDCVVYAASGPSPLDFLPYRDGKPLPGGFKLGINPGLVKHEGTQSVLWGEEVRDRFNAPELNLARYIKDGTVTDVDNGE</sequence>